<name>A0A1F6P7R5_9BACT</name>
<dbReference type="EMBL" id="MFRA01000007">
    <property type="protein sequence ID" value="OGH92219.1"/>
    <property type="molecule type" value="Genomic_DNA"/>
</dbReference>
<reference evidence="1 2" key="1">
    <citation type="journal article" date="2016" name="Nat. Commun.">
        <title>Thousands of microbial genomes shed light on interconnected biogeochemical processes in an aquifer system.</title>
        <authorList>
            <person name="Anantharaman K."/>
            <person name="Brown C.T."/>
            <person name="Hug L.A."/>
            <person name="Sharon I."/>
            <person name="Castelle C.J."/>
            <person name="Probst A.J."/>
            <person name="Thomas B.C."/>
            <person name="Singh A."/>
            <person name="Wilkins M.J."/>
            <person name="Karaoz U."/>
            <person name="Brodie E.L."/>
            <person name="Williams K.H."/>
            <person name="Hubbard S.S."/>
            <person name="Banfield J.F."/>
        </authorList>
    </citation>
    <scope>NUCLEOTIDE SEQUENCE [LARGE SCALE GENOMIC DNA]</scope>
</reference>
<protein>
    <submittedName>
        <fullName evidence="1">Uncharacterized protein</fullName>
    </submittedName>
</protein>
<organism evidence="1 2">
    <name type="scientific">Candidatus Magasanikbacteria bacterium RIFOXYD1_FULL_40_23</name>
    <dbReference type="NCBI Taxonomy" id="1798705"/>
    <lineage>
        <taxon>Bacteria</taxon>
        <taxon>Candidatus Magasanikiibacteriota</taxon>
    </lineage>
</organism>
<proteinExistence type="predicted"/>
<gene>
    <name evidence="1" type="ORF">A2563_00035</name>
</gene>
<comment type="caution">
    <text evidence="1">The sequence shown here is derived from an EMBL/GenBank/DDBJ whole genome shotgun (WGS) entry which is preliminary data.</text>
</comment>
<sequence>MTKLEGGPLSPDQISEQLDMKDLERMVVEKGAKFPKDWDLFDDRSKRKAIASFLKGKLTNLGFETLPSNWLEQNKKVADFARDQLARLNLLDRQKKEDLN</sequence>
<evidence type="ECO:0000313" key="1">
    <source>
        <dbReference type="EMBL" id="OGH92219.1"/>
    </source>
</evidence>
<dbReference type="AlphaFoldDB" id="A0A1F6P7R5"/>
<evidence type="ECO:0000313" key="2">
    <source>
        <dbReference type="Proteomes" id="UP000176634"/>
    </source>
</evidence>
<accession>A0A1F6P7R5</accession>
<dbReference type="Proteomes" id="UP000176634">
    <property type="component" value="Unassembled WGS sequence"/>
</dbReference>